<dbReference type="AlphaFoldDB" id="A0A8K0G405"/>
<accession>A0A8K0G405</accession>
<dbReference type="GO" id="GO:0004719">
    <property type="term" value="F:protein-L-isoaspartate (D-aspartate) O-methyltransferase activity"/>
    <property type="evidence" value="ECO:0007669"/>
    <property type="project" value="InterPro"/>
</dbReference>
<dbReference type="InterPro" id="IPR000682">
    <property type="entry name" value="PCMT"/>
</dbReference>
<feature type="compositionally biased region" description="Basic and acidic residues" evidence="2">
    <location>
        <begin position="296"/>
        <end position="308"/>
    </location>
</feature>
<feature type="region of interest" description="Disordered" evidence="2">
    <location>
        <begin position="259"/>
        <end position="278"/>
    </location>
</feature>
<dbReference type="GO" id="GO:0005737">
    <property type="term" value="C:cytoplasm"/>
    <property type="evidence" value="ECO:0007669"/>
    <property type="project" value="TreeGrafter"/>
</dbReference>
<dbReference type="SUPFAM" id="SSF53335">
    <property type="entry name" value="S-adenosyl-L-methionine-dependent methyltransferases"/>
    <property type="match status" value="1"/>
</dbReference>
<dbReference type="EMBL" id="VTPC01090027">
    <property type="protein sequence ID" value="KAF2885151.1"/>
    <property type="molecule type" value="Genomic_DNA"/>
</dbReference>
<feature type="compositionally biased region" description="Basic and acidic residues" evidence="2">
    <location>
        <begin position="519"/>
        <end position="528"/>
    </location>
</feature>
<feature type="region of interest" description="Disordered" evidence="2">
    <location>
        <begin position="288"/>
        <end position="327"/>
    </location>
</feature>
<evidence type="ECO:0000256" key="2">
    <source>
        <dbReference type="SAM" id="MobiDB-lite"/>
    </source>
</evidence>
<feature type="compositionally biased region" description="Low complexity" evidence="2">
    <location>
        <begin position="311"/>
        <end position="324"/>
    </location>
</feature>
<protein>
    <recommendedName>
        <fullName evidence="3">SOCS box domain-containing protein</fullName>
    </recommendedName>
</protein>
<feature type="compositionally biased region" description="Polar residues" evidence="2">
    <location>
        <begin position="460"/>
        <end position="473"/>
    </location>
</feature>
<dbReference type="OrthoDB" id="10257972at2759"/>
<feature type="region of interest" description="Disordered" evidence="2">
    <location>
        <begin position="343"/>
        <end position="372"/>
    </location>
</feature>
<feature type="compositionally biased region" description="Basic and acidic residues" evidence="2">
    <location>
        <begin position="606"/>
        <end position="626"/>
    </location>
</feature>
<dbReference type="PROSITE" id="PS50225">
    <property type="entry name" value="SOCS"/>
    <property type="match status" value="1"/>
</dbReference>
<evidence type="ECO:0000256" key="1">
    <source>
        <dbReference type="ARBA" id="ARBA00005369"/>
    </source>
</evidence>
<comment type="similarity">
    <text evidence="1">Belongs to the methyltransferase superfamily. L-isoaspartyl/D-aspartyl protein methyltransferase family.</text>
</comment>
<evidence type="ECO:0000313" key="5">
    <source>
        <dbReference type="Proteomes" id="UP000801492"/>
    </source>
</evidence>
<feature type="region of interest" description="Disordered" evidence="2">
    <location>
        <begin position="452"/>
        <end position="496"/>
    </location>
</feature>
<reference evidence="4" key="1">
    <citation type="submission" date="2019-08" db="EMBL/GenBank/DDBJ databases">
        <title>The genome of the North American firefly Photinus pyralis.</title>
        <authorList>
            <consortium name="Photinus pyralis genome working group"/>
            <person name="Fallon T.R."/>
            <person name="Sander Lower S.E."/>
            <person name="Weng J.-K."/>
        </authorList>
    </citation>
    <scope>NUCLEOTIDE SEQUENCE</scope>
    <source>
        <strain evidence="4">TRF0915ILg1</strain>
        <tissue evidence="4">Whole body</tissue>
    </source>
</reference>
<dbReference type="Gene3D" id="3.40.50.150">
    <property type="entry name" value="Vaccinia Virus protein VP39"/>
    <property type="match status" value="1"/>
</dbReference>
<feature type="region of interest" description="Disordered" evidence="2">
    <location>
        <begin position="388"/>
        <end position="429"/>
    </location>
</feature>
<dbReference type="InterPro" id="IPR029063">
    <property type="entry name" value="SAM-dependent_MTases_sf"/>
</dbReference>
<dbReference type="Proteomes" id="UP000801492">
    <property type="component" value="Unassembled WGS sequence"/>
</dbReference>
<dbReference type="PANTHER" id="PTHR11579:SF9">
    <property type="entry name" value="PROTEIN-L-ISOASPARTATE O-METHYLTRANSFERASE"/>
    <property type="match status" value="1"/>
</dbReference>
<feature type="region of interest" description="Disordered" evidence="2">
    <location>
        <begin position="519"/>
        <end position="627"/>
    </location>
</feature>
<feature type="compositionally biased region" description="Polar residues" evidence="2">
    <location>
        <begin position="407"/>
        <end position="422"/>
    </location>
</feature>
<comment type="caution">
    <text evidence="4">The sequence shown here is derived from an EMBL/GenBank/DDBJ whole genome shotgun (WGS) entry which is preliminary data.</text>
</comment>
<name>A0A8K0G405_IGNLU</name>
<keyword evidence="5" id="KW-1185">Reference proteome</keyword>
<feature type="compositionally biased region" description="Polar residues" evidence="2">
    <location>
        <begin position="388"/>
        <end position="399"/>
    </location>
</feature>
<feature type="domain" description="SOCS box" evidence="3">
    <location>
        <begin position="236"/>
        <end position="267"/>
    </location>
</feature>
<proteinExistence type="inferred from homology"/>
<evidence type="ECO:0000313" key="4">
    <source>
        <dbReference type="EMBL" id="KAF2885151.1"/>
    </source>
</evidence>
<dbReference type="Pfam" id="PF01135">
    <property type="entry name" value="PCMT"/>
    <property type="match status" value="1"/>
</dbReference>
<feature type="compositionally biased region" description="Polar residues" evidence="2">
    <location>
        <begin position="345"/>
        <end position="368"/>
    </location>
</feature>
<dbReference type="InterPro" id="IPR001496">
    <property type="entry name" value="SOCS_box"/>
</dbReference>
<evidence type="ECO:0000259" key="3">
    <source>
        <dbReference type="PROSITE" id="PS50225"/>
    </source>
</evidence>
<gene>
    <name evidence="4" type="ORF">ILUMI_21027</name>
</gene>
<sequence>MGGAVSTGQDNDDLIDNLLEADYIRTPFVEKVFRAVDRAEYFLPDSRTNAYKDLAWKSGNLHLSAPCIYSEVMEGLCLSPGLSFLNLGSGTGYLSTMVGLILGTHGINHGVEIHQDVIQYATKKLEDFKRYSGAIDEYDFCEPKFIQGNCLCLSSDTRQYDRVYCGAACPEPHENYMKNLLKVGGILVMPLNDQLLQIKRTSETNWDVRTLLPVSFATLIQPQQGKQDLVIMMDVNPLSLQALCRTAVRNILRKNIDHEYPNLKPVPTPKKAPKKKRALRRLVVPLFDTSDDSSDEDNHGRNRSRDMGRVNLNSGDNTDNNNQNREQVSTLIDFVLGRLRDRRNNSTSTTHQCVGTSEGTMDESVQTSDNEKVEAGKSIELQQQQQVGIVESEGSSAECSEQKPETSEVTVQTEELNSTNVKSKNETSSKEDLSTMVAWDLGESSNCDKVEEKMEVDSLVENNKNQTEAASRSTEVEAVIEHPGEAESDNENSSYGRLSSVDVINGIEEVLVGVLNELRNERGQRDDDGINEEPEENSDGEQQEENVNKASTSVNETEGPKNTKAKTKREKFDSGLGDEIIEKDTISPDTSDLENVMEIDSCSSSDENHDERPNKRGSRPHTEVRTGGKWRRVTLSSYRCDSVSSSENETGQDEVKATSSEIRVVASPYTVLMKSKIQELPLPPVLKNYLNFYREF</sequence>
<organism evidence="4 5">
    <name type="scientific">Ignelater luminosus</name>
    <name type="common">Cucubano</name>
    <name type="synonym">Pyrophorus luminosus</name>
    <dbReference type="NCBI Taxonomy" id="2038154"/>
    <lineage>
        <taxon>Eukaryota</taxon>
        <taxon>Metazoa</taxon>
        <taxon>Ecdysozoa</taxon>
        <taxon>Arthropoda</taxon>
        <taxon>Hexapoda</taxon>
        <taxon>Insecta</taxon>
        <taxon>Pterygota</taxon>
        <taxon>Neoptera</taxon>
        <taxon>Endopterygota</taxon>
        <taxon>Coleoptera</taxon>
        <taxon>Polyphaga</taxon>
        <taxon>Elateriformia</taxon>
        <taxon>Elateroidea</taxon>
        <taxon>Elateridae</taxon>
        <taxon>Agrypninae</taxon>
        <taxon>Pyrophorini</taxon>
        <taxon>Ignelater</taxon>
    </lineage>
</organism>
<dbReference type="PANTHER" id="PTHR11579">
    <property type="entry name" value="PROTEIN-L-ISOASPARTATE O-METHYLTRANSFERASE"/>
    <property type="match status" value="1"/>
</dbReference>
<feature type="compositionally biased region" description="Acidic residues" evidence="2">
    <location>
        <begin position="529"/>
        <end position="544"/>
    </location>
</feature>